<name>A0A9P9WMG1_9PEZI</name>
<reference evidence="1" key="1">
    <citation type="submission" date="2021-03" db="EMBL/GenBank/DDBJ databases">
        <title>Revisited historic fungal species revealed as producer of novel bioactive compounds through whole genome sequencing and comparative genomics.</title>
        <authorList>
            <person name="Vignolle G.A."/>
            <person name="Hochenegger N."/>
            <person name="Mach R.L."/>
            <person name="Mach-Aigner A.R."/>
            <person name="Javad Rahimi M."/>
            <person name="Salim K.A."/>
            <person name="Chan C.M."/>
            <person name="Lim L.B.L."/>
            <person name="Cai F."/>
            <person name="Druzhinina I.S."/>
            <person name="U'Ren J.M."/>
            <person name="Derntl C."/>
        </authorList>
    </citation>
    <scope>NUCLEOTIDE SEQUENCE</scope>
    <source>
        <strain evidence="1">TUCIM 5799</strain>
    </source>
</reference>
<organism evidence="1 2">
    <name type="scientific">Neoarthrinium moseri</name>
    <dbReference type="NCBI Taxonomy" id="1658444"/>
    <lineage>
        <taxon>Eukaryota</taxon>
        <taxon>Fungi</taxon>
        <taxon>Dikarya</taxon>
        <taxon>Ascomycota</taxon>
        <taxon>Pezizomycotina</taxon>
        <taxon>Sordariomycetes</taxon>
        <taxon>Xylariomycetidae</taxon>
        <taxon>Amphisphaeriales</taxon>
        <taxon>Apiosporaceae</taxon>
        <taxon>Neoarthrinium</taxon>
    </lineage>
</organism>
<evidence type="ECO:0000313" key="1">
    <source>
        <dbReference type="EMBL" id="KAI1870280.1"/>
    </source>
</evidence>
<dbReference type="EMBL" id="JAFIMR010000014">
    <property type="protein sequence ID" value="KAI1870280.1"/>
    <property type="molecule type" value="Genomic_DNA"/>
</dbReference>
<keyword evidence="2" id="KW-1185">Reference proteome</keyword>
<protein>
    <submittedName>
        <fullName evidence="1">Uncharacterized protein</fullName>
    </submittedName>
</protein>
<accession>A0A9P9WMG1</accession>
<proteinExistence type="predicted"/>
<gene>
    <name evidence="1" type="ORF">JX265_006450</name>
</gene>
<sequence>MERRAMICSSLRKRPDWASVVPALLQSPNPPRWKEARLETHDLALPLSLPGQPSHLAFRAIFLAPSDIGSHETHKRTERLFNLNGGRYVAIVLLMRQMEGVQESNSSAMMRLQLELIGGLEMPIIPVPTVESLPTAIKAFHYQLSTSAASRQLVTPARSLLPYCSDTGSLPEHAVNVISDITAGFKDLVSKATTPDGKQLLKDYLGEDADRVIRFWKDEYPIA</sequence>
<evidence type="ECO:0000313" key="2">
    <source>
        <dbReference type="Proteomes" id="UP000829685"/>
    </source>
</evidence>
<comment type="caution">
    <text evidence="1">The sequence shown here is derived from an EMBL/GenBank/DDBJ whole genome shotgun (WGS) entry which is preliminary data.</text>
</comment>
<dbReference type="AlphaFoldDB" id="A0A9P9WMG1"/>
<dbReference type="Proteomes" id="UP000829685">
    <property type="component" value="Unassembled WGS sequence"/>
</dbReference>